<protein>
    <recommendedName>
        <fullName evidence="1">AB hydrolase-1 domain-containing protein</fullName>
    </recommendedName>
</protein>
<evidence type="ECO:0000313" key="2">
    <source>
        <dbReference type="EMBL" id="NYD24545.1"/>
    </source>
</evidence>
<accession>A0A7Y9J2V1</accession>
<name>A0A7Y9J2V1_9ACTN</name>
<proteinExistence type="predicted"/>
<dbReference type="Gene3D" id="3.40.50.1820">
    <property type="entry name" value="alpha/beta hydrolase"/>
    <property type="match status" value="1"/>
</dbReference>
<dbReference type="EMBL" id="JACCBB010000001">
    <property type="protein sequence ID" value="NYD24545.1"/>
    <property type="molecule type" value="Genomic_DNA"/>
</dbReference>
<evidence type="ECO:0000259" key="1">
    <source>
        <dbReference type="Pfam" id="PF00561"/>
    </source>
</evidence>
<dbReference type="GO" id="GO:0003824">
    <property type="term" value="F:catalytic activity"/>
    <property type="evidence" value="ECO:0007669"/>
    <property type="project" value="UniProtKB-ARBA"/>
</dbReference>
<dbReference type="SUPFAM" id="SSF53474">
    <property type="entry name" value="alpha/beta-Hydrolases"/>
    <property type="match status" value="1"/>
</dbReference>
<dbReference type="Proteomes" id="UP000521922">
    <property type="component" value="Unassembled WGS sequence"/>
</dbReference>
<dbReference type="InterPro" id="IPR000073">
    <property type="entry name" value="AB_hydrolase_1"/>
</dbReference>
<sequence length="386" mass="41217">MNGRRAAAVGALATTAAATVTGVALTGAAVSFARAVVTPRRHKPDDLEVLQVGPRRVVLSATADTVVPGRYGVWTDGGRGHFRVGDVLEAGPGRVTRELLGVDAGTPVPGHARWNQYYYAGDPTTALGLEHRDLTVRSAVGDLPCWFVPGDSPTWAVLVHGRGATREEALRAVPALHALGLPCLVPSYRNDADAPQAEPGLYGLGDTEWHDVEAVARYALDHGAQRLLLVGWSMGGAILLQLVARSDLAAEVVGLVLDGPVVDWFDVLDHQARQRGVPVRLGRYGVQLLGHPLGRRLVGLEGPVDLRTMDWVTRAEELSLPVLLLHSDADDYVPSGPSQRLARARPDLVTYVGSSTARHTKEWNVDPAGWESAVTEFVTSKLEVGG</sequence>
<dbReference type="AlphaFoldDB" id="A0A7Y9J2V1"/>
<reference evidence="2 3" key="1">
    <citation type="submission" date="2020-07" db="EMBL/GenBank/DDBJ databases">
        <title>Sequencing the genomes of 1000 actinobacteria strains.</title>
        <authorList>
            <person name="Klenk H.-P."/>
        </authorList>
    </citation>
    <scope>NUCLEOTIDE SEQUENCE [LARGE SCALE GENOMIC DNA]</scope>
    <source>
        <strain evidence="2 3">DSM 7487</strain>
    </source>
</reference>
<organism evidence="2 3">
    <name type="scientific">Kineococcus aurantiacus</name>
    <dbReference type="NCBI Taxonomy" id="37633"/>
    <lineage>
        <taxon>Bacteria</taxon>
        <taxon>Bacillati</taxon>
        <taxon>Actinomycetota</taxon>
        <taxon>Actinomycetes</taxon>
        <taxon>Kineosporiales</taxon>
        <taxon>Kineosporiaceae</taxon>
        <taxon>Kineococcus</taxon>
    </lineage>
</organism>
<keyword evidence="3" id="KW-1185">Reference proteome</keyword>
<gene>
    <name evidence="2" type="ORF">BJ968_004085</name>
</gene>
<dbReference type="Pfam" id="PF00561">
    <property type="entry name" value="Abhydrolase_1"/>
    <property type="match status" value="1"/>
</dbReference>
<dbReference type="RefSeq" id="WP_179755000.1">
    <property type="nucleotide sequence ID" value="NZ_BAAAGN010000026.1"/>
</dbReference>
<evidence type="ECO:0000313" key="3">
    <source>
        <dbReference type="Proteomes" id="UP000521922"/>
    </source>
</evidence>
<feature type="domain" description="AB hydrolase-1" evidence="1">
    <location>
        <begin position="157"/>
        <end position="274"/>
    </location>
</feature>
<comment type="caution">
    <text evidence="2">The sequence shown here is derived from an EMBL/GenBank/DDBJ whole genome shotgun (WGS) entry which is preliminary data.</text>
</comment>
<dbReference type="InterPro" id="IPR029058">
    <property type="entry name" value="AB_hydrolase_fold"/>
</dbReference>